<feature type="compositionally biased region" description="Basic and acidic residues" evidence="1">
    <location>
        <begin position="502"/>
        <end position="533"/>
    </location>
</feature>
<feature type="region of interest" description="Disordered" evidence="1">
    <location>
        <begin position="249"/>
        <end position="307"/>
    </location>
</feature>
<feature type="region of interest" description="Disordered" evidence="1">
    <location>
        <begin position="325"/>
        <end position="345"/>
    </location>
</feature>
<feature type="compositionally biased region" description="Gly residues" evidence="1">
    <location>
        <begin position="1053"/>
        <end position="1064"/>
    </location>
</feature>
<evidence type="ECO:0000256" key="1">
    <source>
        <dbReference type="SAM" id="MobiDB-lite"/>
    </source>
</evidence>
<feature type="compositionally biased region" description="Pro residues" evidence="1">
    <location>
        <begin position="1160"/>
        <end position="1169"/>
    </location>
</feature>
<feature type="region of interest" description="Disordered" evidence="1">
    <location>
        <begin position="1044"/>
        <end position="1270"/>
    </location>
</feature>
<feature type="region of interest" description="Disordered" evidence="1">
    <location>
        <begin position="476"/>
        <end position="535"/>
    </location>
</feature>
<gene>
    <name evidence="3" type="primary">LOC116940888</name>
</gene>
<feature type="compositionally biased region" description="Basic and acidic residues" evidence="1">
    <location>
        <begin position="119"/>
        <end position="183"/>
    </location>
</feature>
<reference evidence="3" key="1">
    <citation type="submission" date="2025-08" db="UniProtKB">
        <authorList>
            <consortium name="RefSeq"/>
        </authorList>
    </citation>
    <scope>IDENTIFICATION</scope>
    <source>
        <tissue evidence="3">Sperm</tissue>
    </source>
</reference>
<feature type="compositionally biased region" description="Basic and acidic residues" evidence="1">
    <location>
        <begin position="1239"/>
        <end position="1249"/>
    </location>
</feature>
<feature type="compositionally biased region" description="Low complexity" evidence="1">
    <location>
        <begin position="1216"/>
        <end position="1238"/>
    </location>
</feature>
<feature type="region of interest" description="Disordered" evidence="1">
    <location>
        <begin position="935"/>
        <end position="986"/>
    </location>
</feature>
<feature type="compositionally biased region" description="Basic and acidic residues" evidence="1">
    <location>
        <begin position="57"/>
        <end position="66"/>
    </location>
</feature>
<proteinExistence type="predicted"/>
<feature type="compositionally biased region" description="Basic residues" evidence="1">
    <location>
        <begin position="1250"/>
        <end position="1270"/>
    </location>
</feature>
<accession>A0AAJ7WR65</accession>
<dbReference type="Proteomes" id="UP001318040">
    <property type="component" value="Chromosome 10"/>
</dbReference>
<feature type="region of interest" description="Disordered" evidence="1">
    <location>
        <begin position="713"/>
        <end position="742"/>
    </location>
</feature>
<feature type="compositionally biased region" description="Basic and acidic residues" evidence="1">
    <location>
        <begin position="8"/>
        <end position="21"/>
    </location>
</feature>
<sequence length="1270" mass="140089">MTNRRRHPRDDLPVPDEEKGRFTMASKHGHDGSHYQTLPVAASHRRSEHQGFATRPRATEKRRETHASASSRGDVHQLRSVTGHGAHRNSGFDPGWNEGRVMERLVLDTRSSKPHRRSKEPGSRQTRGADVREISKSVAADQREGRRHDSEKVRRREKETSKARGDGGRSRSEGRRYVEDRDTERWTAEVKHRMELIQEYPHKYTTVEATSPRQMDVVYPGEDLYYSSYTRGIAPEDLYNATGDQTARVSARGANNRKKSSRHAAAEPTNYHQPRWTDAYGPAYDSTQKHGDGRRADEKGQLHPTRDLEAIRDAKPPSYETFQQLKNKGQIRSDYEPASPTSHELRGVRELQERTVASHSARAESNRLPHYKIPPIYPNSQQTPEQHHRQVEEYQPCGAPPGVCPARAIVHRSSRSGEAIFCLISRANVATSLHDGTRSEDAPLIKALLNDNAAEFDSRSGSTSHPLVRELQRTLRARGGGQKTMSDTGRAVHQMAPIEESQQEKRSARSWSESDGRKINCSREDRSGHDYGPREVLSSNDFTHINVHSAREHGGGLYSESSSAISDERYGDNHSRQEGFHDNDHSSAEVYEHHRGGNWWRTGEIRDSAREGLSRTTHNRDHYLPGLGEENANAAMVGEYRSNVAMQKPQAELGPSSRRHEEAFGRHLLRPTEWHHLEAIRELDDTGMRQQQGDFLRQPARGDFTHPLAQQQLQQQQQSESARRTRIEASTPWSGNSPVRWTDTFDRVNDSSRRELAQPSSYPDIAIIDASDTAITATYVSSKDYVYDLPAENSGSCVERHQQPVPYSDSTEFRMPIVNVTARDHVEILQDTARRPGMSISSVCQPPNGLPWQAVVGEIQGRVKEVFGGISLKGNEEDKEIKVKEKELEKCPSLSGLLVERSSLKESLAERTSRILGISVSEETLNVLRREMLAGASTSSQSSHAKAGEGEGQAAAEVRVNEVTQSREDNSPAGETSAGAAPRVDVPDFDICGKHLEKSNGVSGNPPTSDHVDFIQTCEDTSAAVEQISSAHDHELHVVSAETNGDLGEGSSEAGGIGAEGGVSSGSKFEEQSESVRSSSPQEDCVASCSSSDCSTDTVIVVAKSGEEASSHETSSAAADVYSESAEAALETEVAVEEAAATAMTNNEPQYANARSGKTEPPPLPPYPPPKRKVMPGDVHQGQPDKPLQLEPSSAEFPCADPPEDSSTWSQEDQDSSFSSDCSGSASGDEAAGATTDAHGCRAEIEKKFAKTKTLRSGKRRKLGRQCKAQ</sequence>
<evidence type="ECO:0000313" key="3">
    <source>
        <dbReference type="RefSeq" id="XP_032807111.1"/>
    </source>
</evidence>
<name>A0AAJ7WR65_PETMA</name>
<dbReference type="RefSeq" id="XP_032807111.1">
    <property type="nucleotide sequence ID" value="XM_032951220.1"/>
</dbReference>
<evidence type="ECO:0000313" key="2">
    <source>
        <dbReference type="Proteomes" id="UP001318040"/>
    </source>
</evidence>
<feature type="compositionally biased region" description="Basic and acidic residues" evidence="1">
    <location>
        <begin position="566"/>
        <end position="575"/>
    </location>
</feature>
<feature type="compositionally biased region" description="Basic and acidic residues" evidence="1">
    <location>
        <begin position="100"/>
        <end position="111"/>
    </location>
</feature>
<feature type="compositionally biased region" description="Low complexity" evidence="1">
    <location>
        <begin position="1088"/>
        <end position="1098"/>
    </location>
</feature>
<dbReference type="AlphaFoldDB" id="A0AAJ7WR65"/>
<feature type="region of interest" description="Disordered" evidence="1">
    <location>
        <begin position="1"/>
        <end position="183"/>
    </location>
</feature>
<protein>
    <submittedName>
        <fullName evidence="3">Uncharacterized protein LOC116940888</fullName>
    </submittedName>
</protein>
<feature type="compositionally biased region" description="Low complexity" evidence="1">
    <location>
        <begin position="1112"/>
        <end position="1143"/>
    </location>
</feature>
<organism evidence="2 3">
    <name type="scientific">Petromyzon marinus</name>
    <name type="common">Sea lamprey</name>
    <dbReference type="NCBI Taxonomy" id="7757"/>
    <lineage>
        <taxon>Eukaryota</taxon>
        <taxon>Metazoa</taxon>
        <taxon>Chordata</taxon>
        <taxon>Craniata</taxon>
        <taxon>Vertebrata</taxon>
        <taxon>Cyclostomata</taxon>
        <taxon>Hyperoartia</taxon>
        <taxon>Petromyzontiformes</taxon>
        <taxon>Petromyzontidae</taxon>
        <taxon>Petromyzon</taxon>
    </lineage>
</organism>
<feature type="compositionally biased region" description="Basic and acidic residues" evidence="1">
    <location>
        <begin position="287"/>
        <end position="307"/>
    </location>
</feature>
<dbReference type="KEGG" id="pmrn:116940888"/>
<keyword evidence="2" id="KW-1185">Reference proteome</keyword>
<feature type="region of interest" description="Disordered" evidence="1">
    <location>
        <begin position="552"/>
        <end position="575"/>
    </location>
</feature>